<keyword evidence="2" id="KW-1185">Reference proteome</keyword>
<protein>
    <submittedName>
        <fullName evidence="1">Phage holin</fullName>
    </submittedName>
</protein>
<evidence type="ECO:0000313" key="1">
    <source>
        <dbReference type="EMBL" id="MBC5695123.1"/>
    </source>
</evidence>
<dbReference type="EMBL" id="JACOPK010000003">
    <property type="protein sequence ID" value="MBC5695123.1"/>
    <property type="molecule type" value="Genomic_DNA"/>
</dbReference>
<name>A0ABR7GLD3_9FIRM</name>
<sequence>MNWKVRMRNPWFWVGIVSAVVSALRVDVNALTSWGAVWSCLARIIENPVQLGTLCLTVLSVFIDPTTAGLGDSARALTYRKPADF</sequence>
<dbReference type="NCBIfam" id="TIGR01598">
    <property type="entry name" value="holin_phiLC3"/>
    <property type="match status" value="1"/>
</dbReference>
<dbReference type="Pfam" id="PF04531">
    <property type="entry name" value="Phage_holin_1"/>
    <property type="match status" value="1"/>
</dbReference>
<reference evidence="1 2" key="1">
    <citation type="submission" date="2020-08" db="EMBL/GenBank/DDBJ databases">
        <title>Genome public.</title>
        <authorList>
            <person name="Liu C."/>
            <person name="Sun Q."/>
        </authorList>
    </citation>
    <scope>NUCLEOTIDE SEQUENCE [LARGE SCALE GENOMIC DNA]</scope>
    <source>
        <strain evidence="1 2">M2</strain>
    </source>
</reference>
<dbReference type="InterPro" id="IPR006485">
    <property type="entry name" value="Phage-like_holin"/>
</dbReference>
<comment type="caution">
    <text evidence="1">The sequence shown here is derived from an EMBL/GenBank/DDBJ whole genome shotgun (WGS) entry which is preliminary data.</text>
</comment>
<proteinExistence type="predicted"/>
<dbReference type="Proteomes" id="UP000641741">
    <property type="component" value="Unassembled WGS sequence"/>
</dbReference>
<dbReference type="RefSeq" id="WP_186969417.1">
    <property type="nucleotide sequence ID" value="NZ_JACOPK010000003.1"/>
</dbReference>
<evidence type="ECO:0000313" key="2">
    <source>
        <dbReference type="Proteomes" id="UP000641741"/>
    </source>
</evidence>
<organism evidence="1 2">
    <name type="scientific">Agathobaculum hominis</name>
    <dbReference type="NCBI Taxonomy" id="2763014"/>
    <lineage>
        <taxon>Bacteria</taxon>
        <taxon>Bacillati</taxon>
        <taxon>Bacillota</taxon>
        <taxon>Clostridia</taxon>
        <taxon>Eubacteriales</taxon>
        <taxon>Butyricicoccaceae</taxon>
        <taxon>Agathobaculum</taxon>
    </lineage>
</organism>
<accession>A0ABR7GLD3</accession>
<gene>
    <name evidence="1" type="ORF">H8S02_04075</name>
</gene>